<accession>A0A178LTW9</accession>
<keyword evidence="3" id="KW-1185">Reference proteome</keyword>
<evidence type="ECO:0000313" key="3">
    <source>
        <dbReference type="Proteomes" id="UP000078287"/>
    </source>
</evidence>
<evidence type="ECO:0008006" key="4">
    <source>
        <dbReference type="Google" id="ProtNLM"/>
    </source>
</evidence>
<gene>
    <name evidence="2" type="ORF">A6A03_05225</name>
</gene>
<dbReference type="EMBL" id="LWQS01000114">
    <property type="protein sequence ID" value="OAN37050.1"/>
    <property type="molecule type" value="Genomic_DNA"/>
</dbReference>
<dbReference type="InterPro" id="IPR012337">
    <property type="entry name" value="RNaseH-like_sf"/>
</dbReference>
<dbReference type="Proteomes" id="UP000078287">
    <property type="component" value="Unassembled WGS sequence"/>
</dbReference>
<organism evidence="2 3">
    <name type="scientific">Chloroflexus islandicus</name>
    <dbReference type="NCBI Taxonomy" id="1707952"/>
    <lineage>
        <taxon>Bacteria</taxon>
        <taxon>Bacillati</taxon>
        <taxon>Chloroflexota</taxon>
        <taxon>Chloroflexia</taxon>
        <taxon>Chloroflexales</taxon>
        <taxon>Chloroflexineae</taxon>
        <taxon>Chloroflexaceae</taxon>
        <taxon>Chloroflexus</taxon>
    </lineage>
</organism>
<protein>
    <recommendedName>
        <fullName evidence="4">Transposase IS4-like domain-containing protein</fullName>
    </recommendedName>
</protein>
<comment type="caution">
    <text evidence="2">The sequence shown here is derived from an EMBL/GenBank/DDBJ whole genome shotgun (WGS) entry which is preliminary data.</text>
</comment>
<evidence type="ECO:0000313" key="2">
    <source>
        <dbReference type="EMBL" id="OAN37050.1"/>
    </source>
</evidence>
<proteinExistence type="predicted"/>
<reference evidence="2 3" key="1">
    <citation type="submission" date="2016-04" db="EMBL/GenBank/DDBJ databases">
        <title>Chloroflexus islandicus sp. nov., a thermophilic filamentous anoxygenic phototrophic bacterium from geyser Strokkur (Iceland).</title>
        <authorList>
            <person name="Gaisin V.A."/>
            <person name="Kalashnikov A.M."/>
            <person name="Sukhacheva M.V."/>
            <person name="Grouzdev D.S."/>
            <person name="Ivanov T.M."/>
            <person name="Kuznetsov B."/>
            <person name="Gorlenko V.M."/>
        </authorList>
    </citation>
    <scope>NUCLEOTIDE SEQUENCE [LARGE SCALE GENOMIC DNA]</scope>
    <source>
        <strain evidence="3">isl-2</strain>
    </source>
</reference>
<sequence length="279" mass="30949">MTVATFLALLRTQQVATIEQRWYEWCVEAPRKAGTQRQTLAVTTCFAPLLAWIVRVWHGKQIALALDATTLHDRFVVLTSSVVARGTGIPVAWTVLPAGQSQSWRRAWLRMLRMLRPAIPPDGMVIVLADRGVDARWLVRRIVRLGWHPFLRSNAGAKVRPAGQARWYWLRELVSPDGQPRQDAGTCFKHPASRLPCTLLVWAVGSRTVANDPVPARTGSPMFVSSRNAHTPPRPRATGSPFRTDGIRQLVLAAGGEPMKYLPPKGGKGWGHQPAQRAS</sequence>
<dbReference type="AlphaFoldDB" id="A0A178LTW9"/>
<name>A0A178LTW9_9CHLR</name>
<dbReference type="SUPFAM" id="SSF53098">
    <property type="entry name" value="Ribonuclease H-like"/>
    <property type="match status" value="1"/>
</dbReference>
<feature type="region of interest" description="Disordered" evidence="1">
    <location>
        <begin position="257"/>
        <end position="279"/>
    </location>
</feature>
<feature type="region of interest" description="Disordered" evidence="1">
    <location>
        <begin position="218"/>
        <end position="245"/>
    </location>
</feature>
<evidence type="ECO:0000256" key="1">
    <source>
        <dbReference type="SAM" id="MobiDB-lite"/>
    </source>
</evidence>